<feature type="transmembrane region" description="Helical" evidence="1">
    <location>
        <begin position="85"/>
        <end position="102"/>
    </location>
</feature>
<dbReference type="Pfam" id="PF04307">
    <property type="entry name" value="YdjM"/>
    <property type="match status" value="1"/>
</dbReference>
<keyword evidence="3" id="KW-1185">Reference proteome</keyword>
<dbReference type="PANTHER" id="PTHR35531">
    <property type="entry name" value="INNER MEMBRANE PROTEIN YBCI-RELATED"/>
    <property type="match status" value="1"/>
</dbReference>
<keyword evidence="1" id="KW-1133">Transmembrane helix</keyword>
<reference evidence="3" key="1">
    <citation type="journal article" date="2019" name="Int. J. Syst. Evol. Microbiol.">
        <title>The Global Catalogue of Microorganisms (GCM) 10K type strain sequencing project: providing services to taxonomists for standard genome sequencing and annotation.</title>
        <authorList>
            <consortium name="The Broad Institute Genomics Platform"/>
            <consortium name="The Broad Institute Genome Sequencing Center for Infectious Disease"/>
            <person name="Wu L."/>
            <person name="Ma J."/>
        </authorList>
    </citation>
    <scope>NUCLEOTIDE SEQUENCE [LARGE SCALE GENOMIC DNA]</scope>
    <source>
        <strain evidence="3">KCTC 42742</strain>
    </source>
</reference>
<dbReference type="Proteomes" id="UP001595741">
    <property type="component" value="Unassembled WGS sequence"/>
</dbReference>
<keyword evidence="2" id="KW-0378">Hydrolase</keyword>
<evidence type="ECO:0000256" key="1">
    <source>
        <dbReference type="SAM" id="Phobius"/>
    </source>
</evidence>
<dbReference type="EMBL" id="JBHRXN010000030">
    <property type="protein sequence ID" value="MFC3532706.1"/>
    <property type="molecule type" value="Genomic_DNA"/>
</dbReference>
<gene>
    <name evidence="2" type="ORF">ACFOLG_10975</name>
</gene>
<evidence type="ECO:0000313" key="3">
    <source>
        <dbReference type="Proteomes" id="UP001595741"/>
    </source>
</evidence>
<sequence length="180" mass="19553">MPSILSHPAVPLAIGLGLGSRIIPRPLLLAGVLLSILPDLDVLAFRLGIPYGDAFGHRGFSHALFTSALLALLLGWYCRRHAANAWLAAGYQFVAMASHGLLDTLTTGGKGVALLWPFSDQRFFAPLQFIRVSPIGVGRFLSERGLAVLISELQWVWLPAIALGLLIALWRRRLLRGAID</sequence>
<feature type="transmembrane region" description="Helical" evidence="1">
    <location>
        <begin position="59"/>
        <end position="78"/>
    </location>
</feature>
<proteinExistence type="predicted"/>
<keyword evidence="1" id="KW-0472">Membrane</keyword>
<feature type="transmembrane region" description="Helical" evidence="1">
    <location>
        <begin position="27"/>
        <end position="47"/>
    </location>
</feature>
<name>A0ABV7REH4_9NEIS</name>
<accession>A0ABV7REH4</accession>
<protein>
    <submittedName>
        <fullName evidence="2">Metal-dependent hydrolase</fullName>
    </submittedName>
</protein>
<dbReference type="GO" id="GO:0016787">
    <property type="term" value="F:hydrolase activity"/>
    <property type="evidence" value="ECO:0007669"/>
    <property type="project" value="UniProtKB-KW"/>
</dbReference>
<keyword evidence="1" id="KW-0812">Transmembrane</keyword>
<organism evidence="2 3">
    <name type="scientific">Vogesella facilis</name>
    <dbReference type="NCBI Taxonomy" id="1655232"/>
    <lineage>
        <taxon>Bacteria</taxon>
        <taxon>Pseudomonadati</taxon>
        <taxon>Pseudomonadota</taxon>
        <taxon>Betaproteobacteria</taxon>
        <taxon>Neisseriales</taxon>
        <taxon>Chromobacteriaceae</taxon>
        <taxon>Vogesella</taxon>
    </lineage>
</organism>
<evidence type="ECO:0000313" key="2">
    <source>
        <dbReference type="EMBL" id="MFC3532706.1"/>
    </source>
</evidence>
<feature type="transmembrane region" description="Helical" evidence="1">
    <location>
        <begin position="153"/>
        <end position="170"/>
    </location>
</feature>
<comment type="caution">
    <text evidence="2">The sequence shown here is derived from an EMBL/GenBank/DDBJ whole genome shotgun (WGS) entry which is preliminary data.</text>
</comment>
<dbReference type="InterPro" id="IPR007404">
    <property type="entry name" value="YdjM-like"/>
</dbReference>
<dbReference type="PANTHER" id="PTHR35531:SF1">
    <property type="entry name" value="INNER MEMBRANE PROTEIN YBCI-RELATED"/>
    <property type="match status" value="1"/>
</dbReference>
<dbReference type="RefSeq" id="WP_386091659.1">
    <property type="nucleotide sequence ID" value="NZ_JBHRXN010000030.1"/>
</dbReference>